<keyword evidence="3" id="KW-0378">Hydrolase</keyword>
<keyword evidence="4" id="KW-0862">Zinc</keyword>
<evidence type="ECO:0000256" key="3">
    <source>
        <dbReference type="ARBA" id="ARBA00022801"/>
    </source>
</evidence>
<evidence type="ECO:0000256" key="4">
    <source>
        <dbReference type="ARBA" id="ARBA00022833"/>
    </source>
</evidence>
<dbReference type="InterPro" id="IPR036866">
    <property type="entry name" value="RibonucZ/Hydroxyglut_hydro"/>
</dbReference>
<dbReference type="PANTHER" id="PTHR46233:SF3">
    <property type="entry name" value="HYDROXYACYLGLUTATHIONE HYDROLASE GLOC"/>
    <property type="match status" value="1"/>
</dbReference>
<gene>
    <name evidence="6" type="ORF">AKJ53_01290</name>
</gene>
<evidence type="ECO:0000256" key="2">
    <source>
        <dbReference type="ARBA" id="ARBA00022723"/>
    </source>
</evidence>
<dbReference type="Proteomes" id="UP000070491">
    <property type="component" value="Unassembled WGS sequence"/>
</dbReference>
<dbReference type="SMART" id="SM00849">
    <property type="entry name" value="Lactamase_B"/>
    <property type="match status" value="1"/>
</dbReference>
<proteinExistence type="predicted"/>
<dbReference type="GO" id="GO:0046872">
    <property type="term" value="F:metal ion binding"/>
    <property type="evidence" value="ECO:0007669"/>
    <property type="project" value="UniProtKB-KW"/>
</dbReference>
<feature type="domain" description="Metallo-beta-lactamase" evidence="5">
    <location>
        <begin position="12"/>
        <end position="193"/>
    </location>
</feature>
<protein>
    <recommendedName>
        <fullName evidence="5">Metallo-beta-lactamase domain-containing protein</fullName>
    </recommendedName>
</protein>
<comment type="cofactor">
    <cofactor evidence="1">
        <name>Zn(2+)</name>
        <dbReference type="ChEBI" id="CHEBI:29105"/>
    </cofactor>
</comment>
<accession>A0A133VI62</accession>
<organism evidence="6 7">
    <name type="scientific">candidate division MSBL1 archaeon SCGC-AAA382F02</name>
    <dbReference type="NCBI Taxonomy" id="1698282"/>
    <lineage>
        <taxon>Archaea</taxon>
        <taxon>Methanobacteriati</taxon>
        <taxon>Methanobacteriota</taxon>
        <taxon>candidate division MSBL1</taxon>
    </lineage>
</organism>
<evidence type="ECO:0000313" key="6">
    <source>
        <dbReference type="EMBL" id="KXB06119.1"/>
    </source>
</evidence>
<dbReference type="InterPro" id="IPR001279">
    <property type="entry name" value="Metallo-B-lactamas"/>
</dbReference>
<dbReference type="AlphaFoldDB" id="A0A133VI62"/>
<dbReference type="PANTHER" id="PTHR46233">
    <property type="entry name" value="HYDROXYACYLGLUTATHIONE HYDROLASE GLOC"/>
    <property type="match status" value="1"/>
</dbReference>
<dbReference type="Gene3D" id="3.60.15.10">
    <property type="entry name" value="Ribonuclease Z/Hydroxyacylglutathione hydrolase-like"/>
    <property type="match status" value="1"/>
</dbReference>
<evidence type="ECO:0000256" key="1">
    <source>
        <dbReference type="ARBA" id="ARBA00001947"/>
    </source>
</evidence>
<dbReference type="SUPFAM" id="SSF56281">
    <property type="entry name" value="Metallo-hydrolase/oxidoreductase"/>
    <property type="match status" value="1"/>
</dbReference>
<evidence type="ECO:0000313" key="7">
    <source>
        <dbReference type="Proteomes" id="UP000070491"/>
    </source>
</evidence>
<sequence length="213" mass="23374">MKVNWVEGSGFDSNIFLIRDDLSLLIDAGTGLNFDQVEKEIERAGIKLEGLDILVNTHCHYDHVGGDPDFLEISNCKFMTSEPTAKILGSGDEDTTLAKNFGGELKPLEVSQTLQENDQIKLGETTLQVLLTPGHTEGGISLYEPHEKALFSGDTVFSMGIGRIDLPTSDSKEMKNSLQKLAKLDVNKLYPGHGPIEEENAEEAIQRGLNFLV</sequence>
<keyword evidence="2" id="KW-0479">Metal-binding</keyword>
<comment type="caution">
    <text evidence="6">The sequence shown here is derived from an EMBL/GenBank/DDBJ whole genome shotgun (WGS) entry which is preliminary data.</text>
</comment>
<dbReference type="CDD" id="cd06262">
    <property type="entry name" value="metallo-hydrolase-like_MBL-fold"/>
    <property type="match status" value="1"/>
</dbReference>
<evidence type="ECO:0000259" key="5">
    <source>
        <dbReference type="SMART" id="SM00849"/>
    </source>
</evidence>
<reference evidence="6 7" key="1">
    <citation type="journal article" date="2016" name="Sci. Rep.">
        <title>Metabolic traits of an uncultured archaeal lineage -MSBL1- from brine pools of the Red Sea.</title>
        <authorList>
            <person name="Mwirichia R."/>
            <person name="Alam I."/>
            <person name="Rashid M."/>
            <person name="Vinu M."/>
            <person name="Ba-Alawi W."/>
            <person name="Anthony Kamau A."/>
            <person name="Kamanda Ngugi D."/>
            <person name="Goker M."/>
            <person name="Klenk H.P."/>
            <person name="Bajic V."/>
            <person name="Stingl U."/>
        </authorList>
    </citation>
    <scope>NUCLEOTIDE SEQUENCE [LARGE SCALE GENOMIC DNA]</scope>
    <source>
        <strain evidence="6">SCGC-AAA382F02</strain>
    </source>
</reference>
<keyword evidence="7" id="KW-1185">Reference proteome</keyword>
<dbReference type="InterPro" id="IPR051453">
    <property type="entry name" value="MBL_Glyoxalase_II"/>
</dbReference>
<dbReference type="Pfam" id="PF00753">
    <property type="entry name" value="Lactamase_B"/>
    <property type="match status" value="1"/>
</dbReference>
<dbReference type="GO" id="GO:0016787">
    <property type="term" value="F:hydrolase activity"/>
    <property type="evidence" value="ECO:0007669"/>
    <property type="project" value="UniProtKB-KW"/>
</dbReference>
<name>A0A133VI62_9EURY</name>
<dbReference type="EMBL" id="LHYG01000014">
    <property type="protein sequence ID" value="KXB06119.1"/>
    <property type="molecule type" value="Genomic_DNA"/>
</dbReference>